<keyword evidence="1" id="KW-0812">Transmembrane</keyword>
<evidence type="ECO:0000256" key="1">
    <source>
        <dbReference type="SAM" id="Phobius"/>
    </source>
</evidence>
<keyword evidence="1" id="KW-0472">Membrane</keyword>
<feature type="transmembrane region" description="Helical" evidence="1">
    <location>
        <begin position="205"/>
        <end position="228"/>
    </location>
</feature>
<feature type="non-terminal residue" evidence="3">
    <location>
        <position position="248"/>
    </location>
</feature>
<dbReference type="Proteomes" id="UP000271241">
    <property type="component" value="Unassembled WGS sequence"/>
</dbReference>
<organism evidence="3 4">
    <name type="scientific">Thamnocephalis sphaerospora</name>
    <dbReference type="NCBI Taxonomy" id="78915"/>
    <lineage>
        <taxon>Eukaryota</taxon>
        <taxon>Fungi</taxon>
        <taxon>Fungi incertae sedis</taxon>
        <taxon>Zoopagomycota</taxon>
        <taxon>Zoopagomycotina</taxon>
        <taxon>Zoopagomycetes</taxon>
        <taxon>Zoopagales</taxon>
        <taxon>Sigmoideomycetaceae</taxon>
        <taxon>Thamnocephalis</taxon>
    </lineage>
</organism>
<gene>
    <name evidence="3" type="ORF">THASP1DRAFT_20097</name>
</gene>
<proteinExistence type="predicted"/>
<dbReference type="InterPro" id="IPR032456">
    <property type="entry name" value="Peptidase_M48_N"/>
</dbReference>
<evidence type="ECO:0000313" key="3">
    <source>
        <dbReference type="EMBL" id="RKP05191.1"/>
    </source>
</evidence>
<dbReference type="PANTHER" id="PTHR10120">
    <property type="entry name" value="CAAX PRENYL PROTEASE 1"/>
    <property type="match status" value="1"/>
</dbReference>
<reference evidence="4" key="1">
    <citation type="journal article" date="2018" name="Nat. Microbiol.">
        <title>Leveraging single-cell genomics to expand the fungal tree of life.</title>
        <authorList>
            <person name="Ahrendt S.R."/>
            <person name="Quandt C.A."/>
            <person name="Ciobanu D."/>
            <person name="Clum A."/>
            <person name="Salamov A."/>
            <person name="Andreopoulos B."/>
            <person name="Cheng J.F."/>
            <person name="Woyke T."/>
            <person name="Pelin A."/>
            <person name="Henrissat B."/>
            <person name="Reynolds N.K."/>
            <person name="Benny G.L."/>
            <person name="Smith M.E."/>
            <person name="James T.Y."/>
            <person name="Grigoriev I.V."/>
        </authorList>
    </citation>
    <scope>NUCLEOTIDE SEQUENCE [LARGE SCALE GENOMIC DNA]</scope>
    <source>
        <strain evidence="4">RSA 1356</strain>
    </source>
</reference>
<protein>
    <recommendedName>
        <fullName evidence="2">CAAX prenyl protease 1 N-terminal domain-containing protein</fullName>
    </recommendedName>
</protein>
<feature type="domain" description="CAAX prenyl protease 1 N-terminal" evidence="2">
    <location>
        <begin position="50"/>
        <end position="234"/>
    </location>
</feature>
<name>A0A4P9XIK3_9FUNG</name>
<feature type="transmembrane region" description="Helical" evidence="1">
    <location>
        <begin position="97"/>
        <end position="121"/>
    </location>
</feature>
<keyword evidence="4" id="KW-1185">Reference proteome</keyword>
<dbReference type="Pfam" id="PF16491">
    <property type="entry name" value="Peptidase_M48_N"/>
    <property type="match status" value="1"/>
</dbReference>
<keyword evidence="1" id="KW-1133">Transmembrane helix</keyword>
<dbReference type="AlphaFoldDB" id="A0A4P9XIK3"/>
<accession>A0A4P9XIK3</accession>
<sequence>MNPSHASGETTAPLLGTSADSATAAVPYKELVLAFSMGVYVLEQYLNIRQHRKLHAVHPPAALSGVVSKEDFCNAQAYGRDQSYFQFVLSAWNQFQLVLTLALDLLPLLWHAVGALMLQYLGLDAELELMRSTFFVIAQLAITAMMSLPFSLYHTFVIEERHGFNKQTIGMFFVGFVKAQVLSSVIILSLIVVMLSIIRLTGDSFYYYVWTFMVCFQLTTAATHSTFIQSLFNKIEPLAPGSLREKIE</sequence>
<dbReference type="OrthoDB" id="360839at2759"/>
<dbReference type="STRING" id="78915.A0A4P9XIK3"/>
<feature type="transmembrane region" description="Helical" evidence="1">
    <location>
        <begin position="169"/>
        <end position="199"/>
    </location>
</feature>
<feature type="transmembrane region" description="Helical" evidence="1">
    <location>
        <begin position="133"/>
        <end position="157"/>
    </location>
</feature>
<evidence type="ECO:0000259" key="2">
    <source>
        <dbReference type="Pfam" id="PF16491"/>
    </source>
</evidence>
<evidence type="ECO:0000313" key="4">
    <source>
        <dbReference type="Proteomes" id="UP000271241"/>
    </source>
</evidence>
<dbReference type="EMBL" id="KZ993226">
    <property type="protein sequence ID" value="RKP05191.1"/>
    <property type="molecule type" value="Genomic_DNA"/>
</dbReference>